<dbReference type="EC" id="3.5.1.-" evidence="1"/>
<dbReference type="GO" id="GO:0016787">
    <property type="term" value="F:hydrolase activity"/>
    <property type="evidence" value="ECO:0007669"/>
    <property type="project" value="UniProtKB-KW"/>
</dbReference>
<evidence type="ECO:0000313" key="2">
    <source>
        <dbReference type="Proteomes" id="UP001243717"/>
    </source>
</evidence>
<accession>A0ABU1AI58</accession>
<dbReference type="InterPro" id="IPR003737">
    <property type="entry name" value="GlcNAc_PI_deacetylase-related"/>
</dbReference>
<reference evidence="1 2" key="1">
    <citation type="submission" date="2023-04" db="EMBL/GenBank/DDBJ databases">
        <title>A novel bacteria isolated from coastal sediment.</title>
        <authorList>
            <person name="Liu X.-J."/>
            <person name="Du Z.-J."/>
        </authorList>
    </citation>
    <scope>NUCLEOTIDE SEQUENCE [LARGE SCALE GENOMIC DNA]</scope>
    <source>
        <strain evidence="1 2">SDUM461004</strain>
    </source>
</reference>
<gene>
    <name evidence="1" type="ORF">QEH59_08065</name>
</gene>
<dbReference type="Gene3D" id="3.40.50.10320">
    <property type="entry name" value="LmbE-like"/>
    <property type="match status" value="1"/>
</dbReference>
<evidence type="ECO:0000313" key="1">
    <source>
        <dbReference type="EMBL" id="MDQ8194377.1"/>
    </source>
</evidence>
<dbReference type="RefSeq" id="WP_308984852.1">
    <property type="nucleotide sequence ID" value="NZ_JARXIC010000010.1"/>
</dbReference>
<name>A0ABU1AI58_9BACT</name>
<dbReference type="EMBL" id="JARXIC010000010">
    <property type="protein sequence ID" value="MDQ8194377.1"/>
    <property type="molecule type" value="Genomic_DNA"/>
</dbReference>
<dbReference type="Pfam" id="PF02585">
    <property type="entry name" value="PIG-L"/>
    <property type="match status" value="1"/>
</dbReference>
<dbReference type="SUPFAM" id="SSF102588">
    <property type="entry name" value="LmbE-like"/>
    <property type="match status" value="1"/>
</dbReference>
<protein>
    <submittedName>
        <fullName evidence="1">PIG-L family deacetylase</fullName>
        <ecNumber evidence="1">3.5.1.-</ecNumber>
    </submittedName>
</protein>
<comment type="caution">
    <text evidence="1">The sequence shown here is derived from an EMBL/GenBank/DDBJ whole genome shotgun (WGS) entry which is preliminary data.</text>
</comment>
<dbReference type="Proteomes" id="UP001243717">
    <property type="component" value="Unassembled WGS sequence"/>
</dbReference>
<keyword evidence="2" id="KW-1185">Reference proteome</keyword>
<keyword evidence="1" id="KW-0378">Hydrolase</keyword>
<dbReference type="InterPro" id="IPR024078">
    <property type="entry name" value="LmbE-like_dom_sf"/>
</dbReference>
<sequence length="278" mass="30879">MAQQVDLFIPDNVCAPEAQARTSHLAIGAHQDDLEFMAFHGISTCYEQASAWFSGITCTDGAGSARAGAFADTTDAEMQQIRLQEQRRAAELGQYSFMAQLGFSSAQVKDPATRGDLVDQLERYLLMTQPDVLYTHNPADKHACHVAVFHAVIEALLRVPPYSRPKKVYGCEVWRDLDWLSPEDKVALDVSGHPELAKKLNACFESQIAGGKDYGQAVLGRRRANATFYDAFTVDTVDQLWFAMDLTPLIEEDAPTVKEFVDAKLERFKQSVISNLDL</sequence>
<organism evidence="1 2">
    <name type="scientific">Thalassobacterium sedimentorum</name>
    <dbReference type="NCBI Taxonomy" id="3041258"/>
    <lineage>
        <taxon>Bacteria</taxon>
        <taxon>Pseudomonadati</taxon>
        <taxon>Verrucomicrobiota</taxon>
        <taxon>Opitutia</taxon>
        <taxon>Puniceicoccales</taxon>
        <taxon>Coraliomargaritaceae</taxon>
        <taxon>Thalassobacterium</taxon>
    </lineage>
</organism>
<proteinExistence type="predicted"/>